<dbReference type="GO" id="GO:0006310">
    <property type="term" value="P:DNA recombination"/>
    <property type="evidence" value="ECO:0007669"/>
    <property type="project" value="UniProtKB-KW"/>
</dbReference>
<evidence type="ECO:0000313" key="8">
    <source>
        <dbReference type="Proteomes" id="UP000250272"/>
    </source>
</evidence>
<dbReference type="GO" id="GO:0032196">
    <property type="term" value="P:transposition"/>
    <property type="evidence" value="ECO:0007669"/>
    <property type="project" value="UniProtKB-KW"/>
</dbReference>
<accession>A0A2Z2MC13</accession>
<name>A0A2Z2MC13_9EURY</name>
<keyword evidence="8" id="KW-1185">Reference proteome</keyword>
<sequence length="433" mass="50046">MKNNRWFPTYLTQKNHLRVDKKTYKILRTLTHLSKSLYNLTLYTVKQHYELNGTFLPYAKAYHIVKDSEPYKLLPSQAAQQTMKIVERNFRSFFHVINERRKGNYNRPVRPPKYLPKNGHFLLIFPYQSFRVKGDKIILSLGRNFAEKYGVKHLEFTLPKNVKGHRIKEVRIVPRYNALWFEIEYVYEVEPEEKELDYSKYLAIDLGVNNFATGVSTTGTVFIIEGRGLKSFNRWGNREKARLQSQYDKQGVKFGKKMAWLLRKRKNVINDFMNKAVSYIVNYCLENGIGNIVIGELKGIKQNANLGKRNNQNFQYVPFGLFKRKLKAKCERYGINYIEVDEAYTSKVDALALEPIGKKKEYLGRRVKRGLFQSSTGTLVNADVNGALNILRKVAGDSPVRGIAGSGRVNRPVRVRLPWGGLTPHEAPSVRVG</sequence>
<feature type="domain" description="Cas12f1-like TNB" evidence="6">
    <location>
        <begin position="319"/>
        <end position="390"/>
    </location>
</feature>
<feature type="domain" description="Probable transposase IS891/IS1136/IS1341" evidence="5">
    <location>
        <begin position="185"/>
        <end position="300"/>
    </location>
</feature>
<comment type="similarity">
    <text evidence="1">In the C-terminal section; belongs to the transposase 35 family.</text>
</comment>
<gene>
    <name evidence="7" type="ORF">A3L01_01885</name>
</gene>
<evidence type="ECO:0000259" key="5">
    <source>
        <dbReference type="Pfam" id="PF01385"/>
    </source>
</evidence>
<evidence type="ECO:0000256" key="3">
    <source>
        <dbReference type="ARBA" id="ARBA00023125"/>
    </source>
</evidence>
<dbReference type="InterPro" id="IPR010095">
    <property type="entry name" value="Cas12f1-like_TNB"/>
</dbReference>
<keyword evidence="4" id="KW-0233">DNA recombination</keyword>
<dbReference type="EMBL" id="CP015101">
    <property type="protein sequence ID" value="ASJ04180.1"/>
    <property type="molecule type" value="Genomic_DNA"/>
</dbReference>
<dbReference type="GO" id="GO:0003677">
    <property type="term" value="F:DNA binding"/>
    <property type="evidence" value="ECO:0007669"/>
    <property type="project" value="UniProtKB-KW"/>
</dbReference>
<organism evidence="7 8">
    <name type="scientific">Thermococcus barossii</name>
    <dbReference type="NCBI Taxonomy" id="54077"/>
    <lineage>
        <taxon>Archaea</taxon>
        <taxon>Methanobacteriati</taxon>
        <taxon>Methanobacteriota</taxon>
        <taxon>Thermococci</taxon>
        <taxon>Thermococcales</taxon>
        <taxon>Thermococcaceae</taxon>
        <taxon>Thermococcus</taxon>
    </lineage>
</organism>
<dbReference type="NCBIfam" id="NF040570">
    <property type="entry name" value="guided_TnpB"/>
    <property type="match status" value="1"/>
</dbReference>
<evidence type="ECO:0000256" key="1">
    <source>
        <dbReference type="ARBA" id="ARBA00008761"/>
    </source>
</evidence>
<protein>
    <submittedName>
        <fullName evidence="7">Transposase</fullName>
    </submittedName>
</protein>
<dbReference type="InterPro" id="IPR001959">
    <property type="entry name" value="Transposase"/>
</dbReference>
<keyword evidence="3" id="KW-0238">DNA-binding</keyword>
<dbReference type="Proteomes" id="UP000250272">
    <property type="component" value="Chromosome"/>
</dbReference>
<dbReference type="Pfam" id="PF07282">
    <property type="entry name" value="Cas12f1-like_TNB"/>
    <property type="match status" value="1"/>
</dbReference>
<dbReference type="AlphaFoldDB" id="A0A2Z2MC13"/>
<proteinExistence type="inferred from homology"/>
<evidence type="ECO:0000313" key="7">
    <source>
        <dbReference type="EMBL" id="ASJ04180.1"/>
    </source>
</evidence>
<dbReference type="KEGG" id="tbs:A3L01_01885"/>
<evidence type="ECO:0000256" key="4">
    <source>
        <dbReference type="ARBA" id="ARBA00023172"/>
    </source>
</evidence>
<evidence type="ECO:0000259" key="6">
    <source>
        <dbReference type="Pfam" id="PF07282"/>
    </source>
</evidence>
<reference evidence="7 8" key="1">
    <citation type="submission" date="2016-04" db="EMBL/GenBank/DDBJ databases">
        <title>Complete genome sequence of Thermococcus barossii type strain SHCK-94.</title>
        <authorList>
            <person name="Oger P.M."/>
        </authorList>
    </citation>
    <scope>NUCLEOTIDE SEQUENCE [LARGE SCALE GENOMIC DNA]</scope>
    <source>
        <strain evidence="7 8">SHCK-94</strain>
    </source>
</reference>
<keyword evidence="2" id="KW-0815">Transposition</keyword>
<dbReference type="Pfam" id="PF01385">
    <property type="entry name" value="OrfB_IS605"/>
    <property type="match status" value="1"/>
</dbReference>
<evidence type="ECO:0000256" key="2">
    <source>
        <dbReference type="ARBA" id="ARBA00022578"/>
    </source>
</evidence>
<dbReference type="NCBIfam" id="TIGR01766">
    <property type="entry name" value="IS200/IS605 family accessory protein TnpB-like domain"/>
    <property type="match status" value="1"/>
</dbReference>